<dbReference type="Gene3D" id="2.30.40.10">
    <property type="entry name" value="Urease, subunit C, domain 1"/>
    <property type="match status" value="1"/>
</dbReference>
<dbReference type="InterPro" id="IPR050378">
    <property type="entry name" value="Metallo-dep_Hydrolases_sf"/>
</dbReference>
<feature type="domain" description="Amidohydrolase 3" evidence="1">
    <location>
        <begin position="46"/>
        <end position="550"/>
    </location>
</feature>
<reference evidence="3" key="1">
    <citation type="journal article" date="2019" name="Int. J. Syst. Evol. Microbiol.">
        <title>The Global Catalogue of Microorganisms (GCM) 10K type strain sequencing project: providing services to taxonomists for standard genome sequencing and annotation.</title>
        <authorList>
            <consortium name="The Broad Institute Genomics Platform"/>
            <consortium name="The Broad Institute Genome Sequencing Center for Infectious Disease"/>
            <person name="Wu L."/>
            <person name="Ma J."/>
        </authorList>
    </citation>
    <scope>NUCLEOTIDE SEQUENCE [LARGE SCALE GENOMIC DNA]</scope>
    <source>
        <strain evidence="3">CGMCC-1.15741</strain>
    </source>
</reference>
<evidence type="ECO:0000259" key="1">
    <source>
        <dbReference type="Pfam" id="PF07969"/>
    </source>
</evidence>
<keyword evidence="3" id="KW-1185">Reference proteome</keyword>
<protein>
    <submittedName>
        <fullName evidence="2">Amidohydrolase family protein</fullName>
    </submittedName>
</protein>
<gene>
    <name evidence="2" type="ORF">ACFQDM_05320</name>
</gene>
<dbReference type="InterPro" id="IPR032466">
    <property type="entry name" value="Metal_Hydrolase"/>
</dbReference>
<organism evidence="2 3">
    <name type="scientific">Ponticaulis profundi</name>
    <dbReference type="NCBI Taxonomy" id="2665222"/>
    <lineage>
        <taxon>Bacteria</taxon>
        <taxon>Pseudomonadati</taxon>
        <taxon>Pseudomonadota</taxon>
        <taxon>Alphaproteobacteria</taxon>
        <taxon>Hyphomonadales</taxon>
        <taxon>Hyphomonadaceae</taxon>
        <taxon>Ponticaulis</taxon>
    </lineage>
</organism>
<proteinExistence type="predicted"/>
<sequence length="580" mass="62843">MAEYDIVIRGGLVFDGTGAPGREADIAIKGGTIAEIGEIHGKGKDEIDASGKIVTPGFVDIHTHYDGQACWADRLDPSSLHGVTTAVMGNCGVGFAPVRESDHDRLIRLMEGVEDIPFPVLSEGLPWCWESFGEYLDFLETRAFDIDIAAQLPHAALRVYVMGERGANRETATPDDIAEMARLAGEAVKAGALGFSTSRTLNHRTSDGQPTPTLTAAEEELTGIAMALKEADAGVLQFVSDFNDPKKEAEMLRRLVEVSGRPLSVSLAQSDVAPEGWRTLLGAIEQARKEGLPMLAQVCGRPVGVLLGLSLTMNPFSAHPVYQEIADKTFEERLAIMREPEFRARLLADKPDPDNVFAKAVLSRFGRMFLLGDPPNYEPTDDLVLANMAEKNGVSPEELALDLLTAGDGRNMIYFPFLNYAQNSLEPSFEMLQSPATIPGLSDGGAHVGMICDGSFPTSMLTHWTRDRSRGDTLPLEFIIKRQTQDTARAVGLLDRGILAPGYRADVNVIDYDGLTLHAPEVIYDLPAGGRRLTQTATGYDTTLVNGRVIRRAGTFTEERPGRLVRGAKAAPAPQKMAAE</sequence>
<dbReference type="RefSeq" id="WP_377376460.1">
    <property type="nucleotide sequence ID" value="NZ_JBHSSW010000005.1"/>
</dbReference>
<dbReference type="CDD" id="cd01297">
    <property type="entry name" value="D-aminoacylase"/>
    <property type="match status" value="1"/>
</dbReference>
<evidence type="ECO:0000313" key="2">
    <source>
        <dbReference type="EMBL" id="MFC6197486.1"/>
    </source>
</evidence>
<dbReference type="SUPFAM" id="SSF51556">
    <property type="entry name" value="Metallo-dependent hydrolases"/>
    <property type="match status" value="1"/>
</dbReference>
<comment type="caution">
    <text evidence="2">The sequence shown here is derived from an EMBL/GenBank/DDBJ whole genome shotgun (WGS) entry which is preliminary data.</text>
</comment>
<evidence type="ECO:0000313" key="3">
    <source>
        <dbReference type="Proteomes" id="UP001596303"/>
    </source>
</evidence>
<dbReference type="SUPFAM" id="SSF51338">
    <property type="entry name" value="Composite domain of metallo-dependent hydrolases"/>
    <property type="match status" value="1"/>
</dbReference>
<dbReference type="InterPro" id="IPR011059">
    <property type="entry name" value="Metal-dep_hydrolase_composite"/>
</dbReference>
<dbReference type="Pfam" id="PF07969">
    <property type="entry name" value="Amidohydro_3"/>
    <property type="match status" value="1"/>
</dbReference>
<dbReference type="Gene3D" id="3.20.20.140">
    <property type="entry name" value="Metal-dependent hydrolases"/>
    <property type="match status" value="2"/>
</dbReference>
<dbReference type="PANTHER" id="PTHR11647:SF1">
    <property type="entry name" value="COLLAPSIN RESPONSE MEDIATOR PROTEIN"/>
    <property type="match status" value="1"/>
</dbReference>
<dbReference type="EMBL" id="JBHSSW010000005">
    <property type="protein sequence ID" value="MFC6197486.1"/>
    <property type="molecule type" value="Genomic_DNA"/>
</dbReference>
<accession>A0ABW1S7I6</accession>
<name>A0ABW1S7I6_9PROT</name>
<dbReference type="Proteomes" id="UP001596303">
    <property type="component" value="Unassembled WGS sequence"/>
</dbReference>
<dbReference type="PANTHER" id="PTHR11647">
    <property type="entry name" value="HYDRANTOINASE/DIHYDROPYRIMIDINASE FAMILY MEMBER"/>
    <property type="match status" value="1"/>
</dbReference>
<dbReference type="InterPro" id="IPR013108">
    <property type="entry name" value="Amidohydro_3"/>
</dbReference>